<evidence type="ECO:0000313" key="3">
    <source>
        <dbReference type="EMBL" id="TLM91057.1"/>
    </source>
</evidence>
<proteinExistence type="predicted"/>
<gene>
    <name evidence="3" type="ORF">FDY95_15780</name>
</gene>
<dbReference type="EMBL" id="VAJM01000008">
    <property type="protein sequence ID" value="TLM91057.1"/>
    <property type="molecule type" value="Genomic_DNA"/>
</dbReference>
<name>A0A5R8WMT1_9BACT</name>
<reference evidence="3 4" key="1">
    <citation type="submission" date="2019-05" db="EMBL/GenBank/DDBJ databases">
        <title>Hymenobacter edaphi sp. nov., isolated from abandoned arsenic-contaminated farmland soil.</title>
        <authorList>
            <person name="Nie L."/>
        </authorList>
    </citation>
    <scope>NUCLEOTIDE SEQUENCE [LARGE SCALE GENOMIC DNA]</scope>
    <source>
        <strain evidence="3 4">1-3-3-8</strain>
    </source>
</reference>
<dbReference type="OrthoDB" id="884004at2"/>
<keyword evidence="1" id="KW-0812">Transmembrane</keyword>
<feature type="domain" description="DUF3592" evidence="2">
    <location>
        <begin position="57"/>
        <end position="116"/>
    </location>
</feature>
<evidence type="ECO:0000256" key="1">
    <source>
        <dbReference type="SAM" id="Phobius"/>
    </source>
</evidence>
<dbReference type="RefSeq" id="WP_138079175.1">
    <property type="nucleotide sequence ID" value="NZ_VAJM01000008.1"/>
</dbReference>
<dbReference type="InterPro" id="IPR021994">
    <property type="entry name" value="DUF3592"/>
</dbReference>
<keyword evidence="1" id="KW-1133">Transmembrane helix</keyword>
<dbReference type="AlphaFoldDB" id="A0A5R8WMT1"/>
<comment type="caution">
    <text evidence="3">The sequence shown here is derived from an EMBL/GenBank/DDBJ whole genome shotgun (WGS) entry which is preliminary data.</text>
</comment>
<dbReference type="Proteomes" id="UP000305517">
    <property type="component" value="Unassembled WGS sequence"/>
</dbReference>
<feature type="transmembrane region" description="Helical" evidence="1">
    <location>
        <begin position="16"/>
        <end position="35"/>
    </location>
</feature>
<keyword evidence="1" id="KW-0472">Membrane</keyword>
<evidence type="ECO:0000313" key="4">
    <source>
        <dbReference type="Proteomes" id="UP000305517"/>
    </source>
</evidence>
<evidence type="ECO:0000259" key="2">
    <source>
        <dbReference type="Pfam" id="PF12158"/>
    </source>
</evidence>
<protein>
    <recommendedName>
        <fullName evidence="2">DUF3592 domain-containing protein</fullName>
    </recommendedName>
</protein>
<accession>A0A5R8WMT1</accession>
<keyword evidence="4" id="KW-1185">Reference proteome</keyword>
<dbReference type="Pfam" id="PF12158">
    <property type="entry name" value="DUF3592"/>
    <property type="match status" value="1"/>
</dbReference>
<sequence length="121" mass="13337">MPTTPSSLTTISRKQVPGLLLGLLLGLAVIGVIVYRARQAAEQKRAFILKNPGIATGIITRRRRFKRKRVTVTYRVGGREYTLRARTTGAFLSSHQLGDTTAVVYAKADPSQALLKVMLRD</sequence>
<organism evidence="3 4">
    <name type="scientific">Hymenobacter jeollabukensis</name>
    <dbReference type="NCBI Taxonomy" id="2025313"/>
    <lineage>
        <taxon>Bacteria</taxon>
        <taxon>Pseudomonadati</taxon>
        <taxon>Bacteroidota</taxon>
        <taxon>Cytophagia</taxon>
        <taxon>Cytophagales</taxon>
        <taxon>Hymenobacteraceae</taxon>
        <taxon>Hymenobacter</taxon>
    </lineage>
</organism>